<evidence type="ECO:0008006" key="5">
    <source>
        <dbReference type="Google" id="ProtNLM"/>
    </source>
</evidence>
<feature type="region of interest" description="Disordered" evidence="1">
    <location>
        <begin position="1"/>
        <end position="25"/>
    </location>
</feature>
<dbReference type="EMBL" id="JBDPZN010000001">
    <property type="protein sequence ID" value="MEO3681456.1"/>
    <property type="molecule type" value="Genomic_DNA"/>
</dbReference>
<reference evidence="3 4" key="1">
    <citation type="submission" date="2024-05" db="EMBL/GenBank/DDBJ databases">
        <title>Genome sequencing of Marine Estuary Bacteria, Shewanella vesiculosa and S. baltica, and Pseudomonas syringae.</title>
        <authorList>
            <person name="Gurung A."/>
            <person name="Maclea K.S."/>
        </authorList>
    </citation>
    <scope>NUCLEOTIDE SEQUENCE [LARGE SCALE GENOMIC DNA]</scope>
    <source>
        <strain evidence="3 4">1A</strain>
    </source>
</reference>
<keyword evidence="2" id="KW-0472">Membrane</keyword>
<keyword evidence="2" id="KW-0812">Transmembrane</keyword>
<evidence type="ECO:0000313" key="3">
    <source>
        <dbReference type="EMBL" id="MEO3681456.1"/>
    </source>
</evidence>
<sequence>MENTKTVSSNNKISDGTQADPLSNSDEVNANVDEITDIFNKVSKVAQDIGQWSESTVQLFFMEVSRNVVVAKKFLVCQLLFIPLLVLFIFSICVSVGIVSYSITHNMLIGVGLFLFTMSMVLVGLVYWQKYLMQFFGFKDTISQLKEGMDVISKASQSLD</sequence>
<dbReference type="RefSeq" id="WP_182722599.1">
    <property type="nucleotide sequence ID" value="NZ_JBDPZN010000001.1"/>
</dbReference>
<accession>A0ABV0FKU4</accession>
<evidence type="ECO:0000256" key="1">
    <source>
        <dbReference type="SAM" id="MobiDB-lite"/>
    </source>
</evidence>
<evidence type="ECO:0000256" key="2">
    <source>
        <dbReference type="SAM" id="Phobius"/>
    </source>
</evidence>
<proteinExistence type="predicted"/>
<evidence type="ECO:0000313" key="4">
    <source>
        <dbReference type="Proteomes" id="UP001477278"/>
    </source>
</evidence>
<protein>
    <recommendedName>
        <fullName evidence="5">Phage holin family protein</fullName>
    </recommendedName>
</protein>
<dbReference type="Proteomes" id="UP001477278">
    <property type="component" value="Unassembled WGS sequence"/>
</dbReference>
<organism evidence="3 4">
    <name type="scientific">Shewanella vesiculosa</name>
    <dbReference type="NCBI Taxonomy" id="518738"/>
    <lineage>
        <taxon>Bacteria</taxon>
        <taxon>Pseudomonadati</taxon>
        <taxon>Pseudomonadota</taxon>
        <taxon>Gammaproteobacteria</taxon>
        <taxon>Alteromonadales</taxon>
        <taxon>Shewanellaceae</taxon>
        <taxon>Shewanella</taxon>
    </lineage>
</organism>
<feature type="transmembrane region" description="Helical" evidence="2">
    <location>
        <begin position="107"/>
        <end position="128"/>
    </location>
</feature>
<keyword evidence="4" id="KW-1185">Reference proteome</keyword>
<comment type="caution">
    <text evidence="3">The sequence shown here is derived from an EMBL/GenBank/DDBJ whole genome shotgun (WGS) entry which is preliminary data.</text>
</comment>
<keyword evidence="2" id="KW-1133">Transmembrane helix</keyword>
<gene>
    <name evidence="3" type="ORF">ABHN84_04025</name>
</gene>
<feature type="transmembrane region" description="Helical" evidence="2">
    <location>
        <begin position="75"/>
        <end position="101"/>
    </location>
</feature>
<name>A0ABV0FKU4_9GAMM</name>